<evidence type="ECO:0000256" key="3">
    <source>
        <dbReference type="ARBA" id="ARBA00013051"/>
    </source>
</evidence>
<evidence type="ECO:0000256" key="11">
    <source>
        <dbReference type="SAM" id="SignalP"/>
    </source>
</evidence>
<dbReference type="Pfam" id="PF00171">
    <property type="entry name" value="Aldedh"/>
    <property type="match status" value="1"/>
</dbReference>
<dbReference type="InterPro" id="IPR016161">
    <property type="entry name" value="Ald_DH/histidinol_DH"/>
</dbReference>
<evidence type="ECO:0000256" key="10">
    <source>
        <dbReference type="RuleBase" id="RU003345"/>
    </source>
</evidence>
<comment type="similarity">
    <text evidence="2 10">Belongs to the aldehyde dehydrogenase family.</text>
</comment>
<keyword evidence="14" id="KW-1185">Reference proteome</keyword>
<dbReference type="GO" id="GO:0009450">
    <property type="term" value="P:gamma-aminobutyric acid catabolic process"/>
    <property type="evidence" value="ECO:0007669"/>
    <property type="project" value="TreeGrafter"/>
</dbReference>
<dbReference type="Proteomes" id="UP000708148">
    <property type="component" value="Unassembled WGS sequence"/>
</dbReference>
<dbReference type="SUPFAM" id="SSF53720">
    <property type="entry name" value="ALDH-like"/>
    <property type="match status" value="1"/>
</dbReference>
<gene>
    <name evidence="13" type="ORF">OSTQU699_LOCUS9656</name>
</gene>
<proteinExistence type="inferred from homology"/>
<dbReference type="PROSITE" id="PS00070">
    <property type="entry name" value="ALDEHYDE_DEHYDR_CYS"/>
    <property type="match status" value="1"/>
</dbReference>
<evidence type="ECO:0000256" key="1">
    <source>
        <dbReference type="ARBA" id="ARBA00005176"/>
    </source>
</evidence>
<organism evidence="13 14">
    <name type="scientific">Ostreobium quekettii</name>
    <dbReference type="NCBI Taxonomy" id="121088"/>
    <lineage>
        <taxon>Eukaryota</taxon>
        <taxon>Viridiplantae</taxon>
        <taxon>Chlorophyta</taxon>
        <taxon>core chlorophytes</taxon>
        <taxon>Ulvophyceae</taxon>
        <taxon>TCBD clade</taxon>
        <taxon>Bryopsidales</taxon>
        <taxon>Ostreobineae</taxon>
        <taxon>Ostreobiaceae</taxon>
        <taxon>Ostreobium</taxon>
    </lineage>
</organism>
<keyword evidence="5 10" id="KW-0560">Oxidoreductase</keyword>
<dbReference type="FunFam" id="3.40.605.10:FF:000026">
    <property type="entry name" value="Aldehyde dehydrogenase, putative"/>
    <property type="match status" value="1"/>
</dbReference>
<reference evidence="13" key="1">
    <citation type="submission" date="2020-12" db="EMBL/GenBank/DDBJ databases">
        <authorList>
            <person name="Iha C."/>
        </authorList>
    </citation>
    <scope>NUCLEOTIDE SEQUENCE</scope>
</reference>
<dbReference type="EC" id="1.2.1.24" evidence="3"/>
<dbReference type="InterPro" id="IPR029510">
    <property type="entry name" value="Ald_DH_CS_GLU"/>
</dbReference>
<evidence type="ECO:0000256" key="7">
    <source>
        <dbReference type="ARBA" id="ARBA00052498"/>
    </source>
</evidence>
<dbReference type="InterPro" id="IPR050740">
    <property type="entry name" value="Aldehyde_DH_Superfamily"/>
</dbReference>
<accession>A0A8S1JB14</accession>
<evidence type="ECO:0000259" key="12">
    <source>
        <dbReference type="Pfam" id="PF00171"/>
    </source>
</evidence>
<feature type="chain" id="PRO_5035835953" description="Succinate-semialdehyde dehydrogenase, mitochondrial" evidence="11">
    <location>
        <begin position="21"/>
        <end position="556"/>
    </location>
</feature>
<evidence type="ECO:0000256" key="5">
    <source>
        <dbReference type="ARBA" id="ARBA00023002"/>
    </source>
</evidence>
<dbReference type="InterPro" id="IPR015590">
    <property type="entry name" value="Aldehyde_DH_dom"/>
</dbReference>
<comment type="catalytic activity">
    <reaction evidence="7">
        <text>succinate semialdehyde + NAD(+) + H2O = succinate + NADH + 2 H(+)</text>
        <dbReference type="Rhea" id="RHEA:13217"/>
        <dbReference type="ChEBI" id="CHEBI:15377"/>
        <dbReference type="ChEBI" id="CHEBI:15378"/>
        <dbReference type="ChEBI" id="CHEBI:30031"/>
        <dbReference type="ChEBI" id="CHEBI:57540"/>
        <dbReference type="ChEBI" id="CHEBI:57706"/>
        <dbReference type="ChEBI" id="CHEBI:57945"/>
        <dbReference type="EC" id="1.2.1.24"/>
    </reaction>
</comment>
<name>A0A8S1JB14_9CHLO</name>
<keyword evidence="11" id="KW-0732">Signal</keyword>
<evidence type="ECO:0000313" key="14">
    <source>
        <dbReference type="Proteomes" id="UP000708148"/>
    </source>
</evidence>
<dbReference type="PANTHER" id="PTHR43353">
    <property type="entry name" value="SUCCINATE-SEMIALDEHYDE DEHYDROGENASE, MITOCHONDRIAL"/>
    <property type="match status" value="1"/>
</dbReference>
<evidence type="ECO:0000256" key="6">
    <source>
        <dbReference type="ARBA" id="ARBA00030806"/>
    </source>
</evidence>
<dbReference type="InterPro" id="IPR016160">
    <property type="entry name" value="Ald_DH_CS_CYS"/>
</dbReference>
<evidence type="ECO:0000256" key="8">
    <source>
        <dbReference type="ARBA" id="ARBA00076033"/>
    </source>
</evidence>
<dbReference type="CDD" id="cd07103">
    <property type="entry name" value="ALDH_F5_SSADH_GabD"/>
    <property type="match status" value="1"/>
</dbReference>
<feature type="signal peptide" evidence="11">
    <location>
        <begin position="1"/>
        <end position="20"/>
    </location>
</feature>
<evidence type="ECO:0000256" key="4">
    <source>
        <dbReference type="ARBA" id="ARBA00019842"/>
    </source>
</evidence>
<dbReference type="OrthoDB" id="310895at2759"/>
<comment type="pathway">
    <text evidence="1">Amino-acid degradation; 4-aminobutanoate degradation.</text>
</comment>
<evidence type="ECO:0000313" key="13">
    <source>
        <dbReference type="EMBL" id="CAD7704301.1"/>
    </source>
</evidence>
<dbReference type="GO" id="GO:0004777">
    <property type="term" value="F:succinate-semialdehyde dehydrogenase (NAD+) activity"/>
    <property type="evidence" value="ECO:0007669"/>
    <property type="project" value="UniProtKB-EC"/>
</dbReference>
<dbReference type="EMBL" id="CAJHUC010002742">
    <property type="protein sequence ID" value="CAD7704301.1"/>
    <property type="molecule type" value="Genomic_DNA"/>
</dbReference>
<dbReference type="InterPro" id="IPR016162">
    <property type="entry name" value="Ald_DH_N"/>
</dbReference>
<dbReference type="PROSITE" id="PS00687">
    <property type="entry name" value="ALDEHYDE_DEHYDR_GLU"/>
    <property type="match status" value="1"/>
</dbReference>
<dbReference type="FunFam" id="3.40.309.10:FF:000004">
    <property type="entry name" value="Succinate-semialdehyde dehydrogenase I"/>
    <property type="match status" value="1"/>
</dbReference>
<dbReference type="Gene3D" id="3.40.605.10">
    <property type="entry name" value="Aldehyde Dehydrogenase, Chain A, domain 1"/>
    <property type="match status" value="1"/>
</dbReference>
<dbReference type="PANTHER" id="PTHR43353:SF5">
    <property type="entry name" value="SUCCINATE-SEMIALDEHYDE DEHYDROGENASE, MITOCHONDRIAL"/>
    <property type="match status" value="1"/>
</dbReference>
<feature type="active site" evidence="9">
    <location>
        <position position="306"/>
    </location>
</feature>
<dbReference type="Gene3D" id="3.40.309.10">
    <property type="entry name" value="Aldehyde Dehydrogenase, Chain A, domain 2"/>
    <property type="match status" value="1"/>
</dbReference>
<dbReference type="FunFam" id="3.40.605.10:FF:000005">
    <property type="entry name" value="Succinate-semialdehyde dehydrogenase I"/>
    <property type="match status" value="1"/>
</dbReference>
<evidence type="ECO:0000256" key="9">
    <source>
        <dbReference type="PROSITE-ProRule" id="PRU10007"/>
    </source>
</evidence>
<sequence length="556" mass="59437">MLRRFGSLLLSTSGVRWGRAAPLCSQAAPLTSLQAPSEPPTSAGFSDELLGKLADGELLHAECLIGGERVSTVGSRNPAEVYNPATGTTIGAVSQAGNAEALAAIAAADSMFPIWKAIPAADRAKILRRWHDLIIDATEDLATIITMECGKPLLESKAEVANGAASVGWMAEECRRIAGSVLEPGSRDRKMLTVKEAVGVVAAITPWNFPLSMPARKIATALAAGCTVVLKPSELAPLSAAALGELATRAGLPSGCLNILFGEGEDIGNELFAADAVRKLSFTGSVKVGKLLAEKAAHSIKRVTLELGGNAPFIVFEDADIERAARDAVRSALRNAGQTCICANRIFVQDSLYDSFVESLSEFTRAIRIGNGLDKTVHMGPLISPERLDRVDEMVIDAVSKGALTTTGGQRAKIPGLDNGNFYEPTVLRDASIDMRCFREENFGPIIPVFKFKTEDEAILLANKTEYGLASYFYTSDLARAWRVSRALEYGLVGVNEVAITSEAAPFGGVKQSGIGREHGREGIEEYLETKYVCMGLGYSDRGFSTLRKTEEEEMD</sequence>
<feature type="domain" description="Aldehyde dehydrogenase" evidence="12">
    <location>
        <begin position="77"/>
        <end position="533"/>
    </location>
</feature>
<protein>
    <recommendedName>
        <fullName evidence="4">Succinate-semialdehyde dehydrogenase, mitochondrial</fullName>
        <ecNumber evidence="3">1.2.1.24</ecNumber>
    </recommendedName>
    <alternativeName>
        <fullName evidence="8">Aldehyde dehydrogenase family 5 member F1</fullName>
    </alternativeName>
    <alternativeName>
        <fullName evidence="6">NAD(+)-dependent succinic semialdehyde dehydrogenase</fullName>
    </alternativeName>
</protein>
<dbReference type="AlphaFoldDB" id="A0A8S1JB14"/>
<evidence type="ECO:0000256" key="2">
    <source>
        <dbReference type="ARBA" id="ARBA00009986"/>
    </source>
</evidence>
<comment type="caution">
    <text evidence="13">The sequence shown here is derived from an EMBL/GenBank/DDBJ whole genome shotgun (WGS) entry which is preliminary data.</text>
</comment>
<dbReference type="InterPro" id="IPR016163">
    <property type="entry name" value="Ald_DH_C"/>
</dbReference>